<dbReference type="OrthoDB" id="25329at10239"/>
<name>Q76YI2_9CAUD</name>
<reference evidence="1 2" key="1">
    <citation type="journal article" date="2001" name="J. Bacteriol.">
        <title>Phylogeny of the major head and tail genes of the wide-ranging T4-type bacteriophages.</title>
        <authorList>
            <person name="Tetart F."/>
            <person name="Desplats C."/>
            <person name="Kutateladze M."/>
            <person name="Monod C."/>
            <person name="Ackermann H.W."/>
            <person name="Krisch H.M."/>
        </authorList>
    </citation>
    <scope>NUCLEOTIDE SEQUENCE</scope>
</reference>
<gene>
    <name evidence="1" type="ORF">Aeh1ORF251c</name>
</gene>
<sequence length="132" mass="14489">MKKCYVFINRYLGDKQAGIQAAHAVTRMMINPPTDVLLWAGYHETIVLLNGGDHDDLKALAIKYGEIGNGMHSFNEPGLNHAITAVAMVPTPAMEEVIERYKSNIKNGFITAPNGSFETLCDIIAKAHSFRG</sequence>
<dbReference type="EMBL" id="AY266303">
    <property type="protein sequence ID" value="AAQ17913.1"/>
    <property type="molecule type" value="Genomic_DNA"/>
</dbReference>
<proteinExistence type="predicted"/>
<dbReference type="RefSeq" id="NP_944141.1">
    <property type="nucleotide sequence ID" value="NC_005260.1"/>
</dbReference>
<dbReference type="Proteomes" id="UP000002555">
    <property type="component" value="Segment"/>
</dbReference>
<evidence type="ECO:0000313" key="1">
    <source>
        <dbReference type="EMBL" id="AAQ17913.1"/>
    </source>
</evidence>
<keyword evidence="2" id="KW-1185">Reference proteome</keyword>
<dbReference type="KEGG" id="vg:2658071"/>
<protein>
    <submittedName>
        <fullName evidence="1">Uncharacterized protein</fullName>
    </submittedName>
</protein>
<evidence type="ECO:0000313" key="2">
    <source>
        <dbReference type="Proteomes" id="UP000002555"/>
    </source>
</evidence>
<accession>Q76YI2</accession>
<organism evidence="1 2">
    <name type="scientific">Aeromonas phage Aeh1</name>
    <dbReference type="NCBI Taxonomy" id="2880362"/>
    <lineage>
        <taxon>Viruses</taxon>
        <taxon>Duplodnaviria</taxon>
        <taxon>Heunggongvirae</taxon>
        <taxon>Uroviricota</taxon>
        <taxon>Caudoviricetes</taxon>
        <taxon>Pantevenvirales</taxon>
        <taxon>Straboviridae</taxon>
        <taxon>Cinqassovirus</taxon>
        <taxon>Cinqassovirus aeh1</taxon>
    </lineage>
</organism>